<evidence type="ECO:0000313" key="3">
    <source>
        <dbReference type="EMBL" id="ORX72720.1"/>
    </source>
</evidence>
<dbReference type="AlphaFoldDB" id="A0A1Y1WGN8"/>
<dbReference type="Gene3D" id="3.60.21.70">
    <property type="entry name" value="PhoD-like phosphatase"/>
    <property type="match status" value="1"/>
</dbReference>
<dbReference type="Pfam" id="PF19050">
    <property type="entry name" value="PhoD_2"/>
    <property type="match status" value="2"/>
</dbReference>
<dbReference type="CDD" id="cd07389">
    <property type="entry name" value="MPP_PhoD"/>
    <property type="match status" value="1"/>
</dbReference>
<feature type="domain" description="PhoD-like phosphatase" evidence="2">
    <location>
        <begin position="429"/>
        <end position="575"/>
    </location>
</feature>
<dbReference type="EMBL" id="MCFD01000002">
    <property type="protein sequence ID" value="ORX72720.1"/>
    <property type="molecule type" value="Genomic_DNA"/>
</dbReference>
<proteinExistence type="predicted"/>
<reference evidence="3 4" key="1">
    <citation type="submission" date="2016-07" db="EMBL/GenBank/DDBJ databases">
        <title>Pervasive Adenine N6-methylation of Active Genes in Fungi.</title>
        <authorList>
            <consortium name="DOE Joint Genome Institute"/>
            <person name="Mondo S.J."/>
            <person name="Dannebaum R.O."/>
            <person name="Kuo R.C."/>
            <person name="Labutti K."/>
            <person name="Haridas S."/>
            <person name="Kuo A."/>
            <person name="Salamov A."/>
            <person name="Ahrendt S.R."/>
            <person name="Lipzen A."/>
            <person name="Sullivan W."/>
            <person name="Andreopoulos W.B."/>
            <person name="Clum A."/>
            <person name="Lindquist E."/>
            <person name="Daum C."/>
            <person name="Ramamoorthy G.K."/>
            <person name="Gryganskyi A."/>
            <person name="Culley D."/>
            <person name="Magnuson J.K."/>
            <person name="James T.Y."/>
            <person name="O'Malley M.A."/>
            <person name="Stajich J.E."/>
            <person name="Spatafora J.W."/>
            <person name="Visel A."/>
            <person name="Grigoriev I.V."/>
        </authorList>
    </citation>
    <scope>NUCLEOTIDE SEQUENCE [LARGE SCALE GENOMIC DNA]</scope>
    <source>
        <strain evidence="3 4">ATCC 12442</strain>
    </source>
</reference>
<dbReference type="InterPro" id="IPR043904">
    <property type="entry name" value="PhoD_2-like"/>
</dbReference>
<dbReference type="InterPro" id="IPR038607">
    <property type="entry name" value="PhoD-like_sf"/>
</dbReference>
<sequence length="612" mass="70067">MDFPVSKDQYNERDGVRPPQYDASGIPYGGPANYQGMSNTPGDPDTYEGNFDYRTGEPLPFRRKRPDGIVGPALQFVNTDLSSAAWLGSVLVIVPAGHPPPTVILNDGGAPSMPFTAVKLDQFKMSCFYRIDIQVQLDLNREKVVEYRINNTGPSYRFHVPSQTTSWRFSFWSCNGWSLSVTDKEKEDLGGTDAVWDDLMDKHGRAPFHVQVGGGDQLYSDKVWSAPIWKPWLAIKDKYARRDAPFTREMYMFGDDFYFTHYVKCFFFNGRFSEALASIPLCTIVDDHDIWDGIGSYPDYLQFSKVFVELKEVAFKYWRLFQAHTSQDLCRQHGYFGHRGYSWLRQFGPYTAALGPDTRYERQLNQIITEQTYDMIFQRLYMVPQSVRHLVVFLGVPIVYPRLTYIEDMLAGVKKLGLTKLSFIADKRAIVNIWGEPELSDDMNDHWTAAVHVDERKKFVLNLQEFARRRNIRVTFVAGDVHCAGSGRFASQNPDLPPETDWRFMPQIISSAIVNVPPPNAVIRAVHTSAKTYELDNCTNERMYRLFETDVNGQNPPNNNSKLLARRNFSSYVENLDDGSLTVHIHIQNEKKPGTTPYRIIVPRLSPSNNMV</sequence>
<name>A0A1Y1WGN8_9FUNG</name>
<evidence type="ECO:0000259" key="2">
    <source>
        <dbReference type="Pfam" id="PF19050"/>
    </source>
</evidence>
<dbReference type="PANTHER" id="PTHR46689">
    <property type="entry name" value="MEMBRANE PROTEIN, PUTATIVE-RELATED"/>
    <property type="match status" value="1"/>
</dbReference>
<dbReference type="STRING" id="61395.A0A1Y1WGN8"/>
<dbReference type="GO" id="GO:0016020">
    <property type="term" value="C:membrane"/>
    <property type="evidence" value="ECO:0007669"/>
    <property type="project" value="TreeGrafter"/>
</dbReference>
<feature type="domain" description="PhoD-like phosphatase" evidence="2">
    <location>
        <begin position="156"/>
        <end position="413"/>
    </location>
</feature>
<dbReference type="Proteomes" id="UP000193922">
    <property type="component" value="Unassembled WGS sequence"/>
</dbReference>
<evidence type="ECO:0000313" key="4">
    <source>
        <dbReference type="Proteomes" id="UP000193922"/>
    </source>
</evidence>
<dbReference type="RefSeq" id="XP_040746060.1">
    <property type="nucleotide sequence ID" value="XM_040886434.1"/>
</dbReference>
<protein>
    <recommendedName>
        <fullName evidence="2">PhoD-like phosphatase domain-containing protein</fullName>
    </recommendedName>
</protein>
<organism evidence="3 4">
    <name type="scientific">Linderina pennispora</name>
    <dbReference type="NCBI Taxonomy" id="61395"/>
    <lineage>
        <taxon>Eukaryota</taxon>
        <taxon>Fungi</taxon>
        <taxon>Fungi incertae sedis</taxon>
        <taxon>Zoopagomycota</taxon>
        <taxon>Kickxellomycotina</taxon>
        <taxon>Kickxellomycetes</taxon>
        <taxon>Kickxellales</taxon>
        <taxon>Kickxellaceae</taxon>
        <taxon>Linderina</taxon>
    </lineage>
</organism>
<gene>
    <name evidence="3" type="ORF">DL89DRAFT_264920</name>
</gene>
<dbReference type="InterPro" id="IPR018946">
    <property type="entry name" value="PhoD-like_MPP"/>
</dbReference>
<feature type="region of interest" description="Disordered" evidence="1">
    <location>
        <begin position="1"/>
        <end position="50"/>
    </location>
</feature>
<dbReference type="GeneID" id="63803082"/>
<accession>A0A1Y1WGN8</accession>
<evidence type="ECO:0000256" key="1">
    <source>
        <dbReference type="SAM" id="MobiDB-lite"/>
    </source>
</evidence>
<comment type="caution">
    <text evidence="3">The sequence shown here is derived from an EMBL/GenBank/DDBJ whole genome shotgun (WGS) entry which is preliminary data.</text>
</comment>
<dbReference type="PANTHER" id="PTHR46689:SF1">
    <property type="entry name" value="PHOD-LIKE PHOSPHATASE DOMAIN-CONTAINING PROTEIN"/>
    <property type="match status" value="1"/>
</dbReference>
<dbReference type="OrthoDB" id="2419400at2759"/>
<keyword evidence="4" id="KW-1185">Reference proteome</keyword>